<evidence type="ECO:0000313" key="1">
    <source>
        <dbReference type="EMBL" id="GMR43587.1"/>
    </source>
</evidence>
<organism evidence="1 2">
    <name type="scientific">Pristionchus mayeri</name>
    <dbReference type="NCBI Taxonomy" id="1317129"/>
    <lineage>
        <taxon>Eukaryota</taxon>
        <taxon>Metazoa</taxon>
        <taxon>Ecdysozoa</taxon>
        <taxon>Nematoda</taxon>
        <taxon>Chromadorea</taxon>
        <taxon>Rhabditida</taxon>
        <taxon>Rhabditina</taxon>
        <taxon>Diplogasteromorpha</taxon>
        <taxon>Diplogasteroidea</taxon>
        <taxon>Neodiplogasteridae</taxon>
        <taxon>Pristionchus</taxon>
    </lineage>
</organism>
<feature type="non-terminal residue" evidence="1">
    <location>
        <position position="92"/>
    </location>
</feature>
<accession>A0AAN4ZSJ0</accession>
<dbReference type="EMBL" id="BTRK01000003">
    <property type="protein sequence ID" value="GMR43587.1"/>
    <property type="molecule type" value="Genomic_DNA"/>
</dbReference>
<dbReference type="InterPro" id="IPR035445">
    <property type="entry name" value="GYF-like_dom_sf"/>
</dbReference>
<proteinExistence type="predicted"/>
<name>A0AAN4ZSJ0_9BILA</name>
<protein>
    <submittedName>
        <fullName evidence="1">Uncharacterized protein</fullName>
    </submittedName>
</protein>
<reference evidence="2" key="1">
    <citation type="submission" date="2022-10" db="EMBL/GenBank/DDBJ databases">
        <title>Genome assembly of Pristionchus species.</title>
        <authorList>
            <person name="Yoshida K."/>
            <person name="Sommer R.J."/>
        </authorList>
    </citation>
    <scope>NUCLEOTIDE SEQUENCE [LARGE SCALE GENOMIC DNA]</scope>
    <source>
        <strain evidence="2">RS5460</strain>
    </source>
</reference>
<comment type="caution">
    <text evidence="1">The sequence shown here is derived from an EMBL/GenBank/DDBJ whole genome shotgun (WGS) entry which is preliminary data.</text>
</comment>
<gene>
    <name evidence="1" type="ORF">PMAYCL1PPCAC_13782</name>
</gene>
<dbReference type="AlphaFoldDB" id="A0AAN4ZSJ0"/>
<evidence type="ECO:0000313" key="2">
    <source>
        <dbReference type="Proteomes" id="UP001328107"/>
    </source>
</evidence>
<sequence length="92" mass="10443">QMHNLVYYKDGSGVVSGPLKEEEATALYKANFFSPNHVFRIVDSNNSEEFTSIGVLNKLGKSCENGENELIRVYKEFATVLQERNELKKKAE</sequence>
<keyword evidence="2" id="KW-1185">Reference proteome</keyword>
<dbReference type="Proteomes" id="UP001328107">
    <property type="component" value="Unassembled WGS sequence"/>
</dbReference>
<dbReference type="SUPFAM" id="SSF55277">
    <property type="entry name" value="GYF domain"/>
    <property type="match status" value="1"/>
</dbReference>
<feature type="non-terminal residue" evidence="1">
    <location>
        <position position="1"/>
    </location>
</feature>